<dbReference type="RefSeq" id="WP_407326232.1">
    <property type="nucleotide sequence ID" value="NZ_CP136865.1"/>
</dbReference>
<protein>
    <recommendedName>
        <fullName evidence="3">Terminase large subunit</fullName>
    </recommendedName>
</protein>
<evidence type="ECO:0000313" key="1">
    <source>
        <dbReference type="EMBL" id="WOJ95534.1"/>
    </source>
</evidence>
<dbReference type="Gene3D" id="3.30.420.240">
    <property type="match status" value="1"/>
</dbReference>
<name>A0ABZ0I9S5_9GAMM</name>
<dbReference type="Gene3D" id="3.40.50.300">
    <property type="entry name" value="P-loop containing nucleotide triphosphate hydrolases"/>
    <property type="match status" value="1"/>
</dbReference>
<accession>A0ABZ0I9S5</accession>
<evidence type="ECO:0008006" key="3">
    <source>
        <dbReference type="Google" id="ProtNLM"/>
    </source>
</evidence>
<dbReference type="InterPro" id="IPR027417">
    <property type="entry name" value="P-loop_NTPase"/>
</dbReference>
<proteinExistence type="predicted"/>
<reference evidence="1 2" key="1">
    <citation type="submission" date="2023-10" db="EMBL/GenBank/DDBJ databases">
        <title>Two novel species belonging to the OM43/NOR5 clade.</title>
        <authorList>
            <person name="Park M."/>
        </authorList>
    </citation>
    <scope>NUCLEOTIDE SEQUENCE [LARGE SCALE GENOMIC DNA]</scope>
    <source>
        <strain evidence="1 2">IMCC45268</strain>
    </source>
</reference>
<dbReference type="EMBL" id="CP136865">
    <property type="protein sequence ID" value="WOJ95534.1"/>
    <property type="molecule type" value="Genomic_DNA"/>
</dbReference>
<evidence type="ECO:0000313" key="2">
    <source>
        <dbReference type="Proteomes" id="UP001626549"/>
    </source>
</evidence>
<organism evidence="1 2">
    <name type="scientific">Congregibacter brevis</name>
    <dbReference type="NCBI Taxonomy" id="3081201"/>
    <lineage>
        <taxon>Bacteria</taxon>
        <taxon>Pseudomonadati</taxon>
        <taxon>Pseudomonadota</taxon>
        <taxon>Gammaproteobacteria</taxon>
        <taxon>Cellvibrionales</taxon>
        <taxon>Halieaceae</taxon>
        <taxon>Congregibacter</taxon>
    </lineage>
</organism>
<keyword evidence="2" id="KW-1185">Reference proteome</keyword>
<gene>
    <name evidence="1" type="ORF">R0137_09730</name>
</gene>
<sequence>MKLKPTLAPAAPSSTNRRKITMRELLTHEKLLGPIYGRESFEKQVAILCAFASEELTDKERKIMHKLSGGRTMTPGEVFNALCMILGRRSDKTQMSGVLSISTTVCSDYSDLVSPGERPTALILANDKKQGGNCMRYIQGMIDSSRILAQEVLRSTDEMILFKNGTAIVVATASFRSARGFTLCCVICDEVAFWLDDGRNPDVEIINAVRPGLATTGGPLVLLSSPHARRGVLWDAYRRHYGNDGSSTLVVQAPTWEMNPTLPQSLYDEAFEEDPDRAKAEYGAEFRNDLEQFVQVETVDACTRSDHLVIPAARGIRYVAFVDPSGGSADSMTLAIAHHDHQSDRIIVDHVVEKKPPFSPQLVAEEFAAVLHAYSVSVVNGDAYGGMWPREQFTKRRVRYELSDRNKTQLYQEFLPLLNSGRVELPPNPVLRRQLLALERRTTRGGRELIDHAPGAHDDVVNAVAGVCAFAAKPKPAMEMKITMAF</sequence>
<dbReference type="Proteomes" id="UP001626549">
    <property type="component" value="Chromosome"/>
</dbReference>